<dbReference type="InterPro" id="IPR002182">
    <property type="entry name" value="NB-ARC"/>
</dbReference>
<dbReference type="Gramene" id="VVA18884">
    <property type="protein sequence ID" value="VVA18884"/>
    <property type="gene ID" value="Prudul26B003670"/>
</dbReference>
<dbReference type="Gene3D" id="3.80.10.10">
    <property type="entry name" value="Ribonuclease Inhibitor"/>
    <property type="match status" value="1"/>
</dbReference>
<feature type="domain" description="Disease resistance R13L4/SHOC-2-like LRR" evidence="7">
    <location>
        <begin position="568"/>
        <end position="883"/>
    </location>
</feature>
<keyword evidence="2" id="KW-0547">Nucleotide-binding</keyword>
<dbReference type="OMA" id="ERTPQWI"/>
<dbReference type="InterPro" id="IPR027417">
    <property type="entry name" value="P-loop_NTPase"/>
</dbReference>
<dbReference type="Gene3D" id="1.10.8.430">
    <property type="entry name" value="Helical domain of apoptotic protease-activating factors"/>
    <property type="match status" value="1"/>
</dbReference>
<feature type="non-terminal residue" evidence="8">
    <location>
        <position position="920"/>
    </location>
</feature>
<dbReference type="GO" id="GO:0098542">
    <property type="term" value="P:defense response to other organism"/>
    <property type="evidence" value="ECO:0007669"/>
    <property type="project" value="TreeGrafter"/>
</dbReference>
<evidence type="ECO:0000256" key="3">
    <source>
        <dbReference type="ARBA" id="ARBA00022821"/>
    </source>
</evidence>
<dbReference type="InterPro" id="IPR055414">
    <property type="entry name" value="LRR_R13L4/SHOC2-like"/>
</dbReference>
<protein>
    <submittedName>
        <fullName evidence="8">PREDICTED: disease resistance</fullName>
    </submittedName>
</protein>
<evidence type="ECO:0000259" key="4">
    <source>
        <dbReference type="Pfam" id="PF00931"/>
    </source>
</evidence>
<evidence type="ECO:0000259" key="5">
    <source>
        <dbReference type="Pfam" id="PF18052"/>
    </source>
</evidence>
<dbReference type="InterPro" id="IPR042197">
    <property type="entry name" value="Apaf_helical"/>
</dbReference>
<evidence type="ECO:0000256" key="2">
    <source>
        <dbReference type="ARBA" id="ARBA00022741"/>
    </source>
</evidence>
<dbReference type="Pfam" id="PF23598">
    <property type="entry name" value="LRR_14"/>
    <property type="match status" value="1"/>
</dbReference>
<dbReference type="InterPro" id="IPR058922">
    <property type="entry name" value="WHD_DRP"/>
</dbReference>
<keyword evidence="1" id="KW-0677">Repeat</keyword>
<sequence>MAELAVPLAMLLVNNLIEKLNRPSPSKAKEDVERAQKMLRRMKAYLAEHPSDQIDEGPQVIRIRAKEIQDTVYDIEDALGKFVAEIPHHFHSNRFSRMTHDVKHFPSVLKASMKLSYKLKKIERRSTFDSLPALDSLLDPPIPNTRPEETYNNLVYHQVIEEEDTVGFEEPKEILIQQLVKGDNPSPLKISIVGPGGSGKTTLVNIVYGSRRVQGFFDCHAFVDVPRTSDCRKLLLSMLSKFEDRMQEPVGHRHHYEEIDPRDKLRKLLDQKRYVVVLDNVWSDHDLGCIVTALPKGLPGSKIIITARDSNLASLHANSAEYIHDLSRVLSWKDVTKLFCKKAFQGNKGECPEELQVCAEKILKRCEYLPLAVSAVATLLSKKPQTLFEWEKFHNSLVYNLPIIEQVWDPSYRDLPIDVQSCFLYFSMFPEDYSIKCERLIRLWVAEGFVTPRRGKTMEEVADGCLNELIGRNLVDVNSTEIDGKVRTCRVTSLVREFVISKAENFVNVVESNSTSTSHSGQKIRRLSAHYAPINNSSRGCRDLNRTSTLLVFGSSQPTVLSSQHDELGNVLKRLKYLRVLDFEGVPLKDFPKSILGLSLLKYISMRKTKIKSVPSSIKKLSQLETLDLKRTQVIELPKEIYELHNMRHLLVNRGCDQDDDGPAQGVDVVSSGNIGDLPKLQKLSLIKVGNNRTILKSLAELTGLRKLGLTDVKEEHGKELCCAVEKMVSLSTLEVRSTKEEENLDLDHIGSLPLSLQRICLKGRLERTPQWISQLYSVVKISLKESKLDAKANRLYALQALPNLMELNLVDYYTGEKLEFQVETFKKLKILRIQQLDQLNLMIVENGAMPVLKKLTMSKCKNLTLLPVGIEVLTKLEELCVHDMHTEFIAQLRRDTEPFQAVQHIPVIRSSTGIFPSLS</sequence>
<evidence type="ECO:0000256" key="1">
    <source>
        <dbReference type="ARBA" id="ARBA00022737"/>
    </source>
</evidence>
<feature type="domain" description="Disease resistance protein winged helix" evidence="6">
    <location>
        <begin position="428"/>
        <end position="499"/>
    </location>
</feature>
<feature type="domain" description="NB-ARC" evidence="4">
    <location>
        <begin position="169"/>
        <end position="347"/>
    </location>
</feature>
<dbReference type="InterPro" id="IPR044974">
    <property type="entry name" value="Disease_R_plants"/>
</dbReference>
<dbReference type="SUPFAM" id="SSF52058">
    <property type="entry name" value="L domain-like"/>
    <property type="match status" value="1"/>
</dbReference>
<dbReference type="Gene3D" id="1.20.5.4130">
    <property type="match status" value="1"/>
</dbReference>
<dbReference type="InterPro" id="IPR036388">
    <property type="entry name" value="WH-like_DNA-bd_sf"/>
</dbReference>
<accession>A0A5E4ET61</accession>
<evidence type="ECO:0000259" key="7">
    <source>
        <dbReference type="Pfam" id="PF23598"/>
    </source>
</evidence>
<dbReference type="PANTHER" id="PTHR23155">
    <property type="entry name" value="DISEASE RESISTANCE PROTEIN RP"/>
    <property type="match status" value="1"/>
</dbReference>
<dbReference type="InParanoid" id="A0A5E4ET61"/>
<dbReference type="PRINTS" id="PR00364">
    <property type="entry name" value="DISEASERSIST"/>
</dbReference>
<dbReference type="Pfam" id="PF00931">
    <property type="entry name" value="NB-ARC"/>
    <property type="match status" value="1"/>
</dbReference>
<dbReference type="InterPro" id="IPR032675">
    <property type="entry name" value="LRR_dom_sf"/>
</dbReference>
<name>A0A5E4ET61_PRUDU</name>
<dbReference type="Pfam" id="PF18052">
    <property type="entry name" value="Rx_N"/>
    <property type="match status" value="1"/>
</dbReference>
<dbReference type="Pfam" id="PF23559">
    <property type="entry name" value="WHD_DRP"/>
    <property type="match status" value="1"/>
</dbReference>
<feature type="domain" description="Disease resistance N-terminal" evidence="5">
    <location>
        <begin position="25"/>
        <end position="95"/>
    </location>
</feature>
<dbReference type="Gene3D" id="3.40.50.300">
    <property type="entry name" value="P-loop containing nucleotide triphosphate hydrolases"/>
    <property type="match status" value="1"/>
</dbReference>
<dbReference type="SUPFAM" id="SSF52540">
    <property type="entry name" value="P-loop containing nucleoside triphosphate hydrolases"/>
    <property type="match status" value="1"/>
</dbReference>
<dbReference type="InterPro" id="IPR041118">
    <property type="entry name" value="Rx_N"/>
</dbReference>
<dbReference type="PANTHER" id="PTHR23155:SF1205">
    <property type="entry name" value="DISEASE RESISTANCE PROTEIN RPM1"/>
    <property type="match status" value="1"/>
</dbReference>
<dbReference type="Gene3D" id="1.10.10.10">
    <property type="entry name" value="Winged helix-like DNA-binding domain superfamily/Winged helix DNA-binding domain"/>
    <property type="match status" value="1"/>
</dbReference>
<gene>
    <name evidence="8" type="ORF">ALMOND_2B003670</name>
</gene>
<keyword evidence="3" id="KW-0611">Plant defense</keyword>
<reference evidence="9" key="1">
    <citation type="journal article" date="2020" name="Plant J.">
        <title>Transposons played a major role in the diversification between the closely related almond and peach genomes: results from the almond genome sequence.</title>
        <authorList>
            <person name="Alioto T."/>
            <person name="Alexiou K.G."/>
            <person name="Bardil A."/>
            <person name="Barteri F."/>
            <person name="Castanera R."/>
            <person name="Cruz F."/>
            <person name="Dhingra A."/>
            <person name="Duval H."/>
            <person name="Fernandez I Marti A."/>
            <person name="Frias L."/>
            <person name="Galan B."/>
            <person name="Garcia J.L."/>
            <person name="Howad W."/>
            <person name="Gomez-Garrido J."/>
            <person name="Gut M."/>
            <person name="Julca I."/>
            <person name="Morata J."/>
            <person name="Puigdomenech P."/>
            <person name="Ribeca P."/>
            <person name="Rubio Cabetas M.J."/>
            <person name="Vlasova A."/>
            <person name="Wirthensohn M."/>
            <person name="Garcia-Mas J."/>
            <person name="Gabaldon T."/>
            <person name="Casacuberta J.M."/>
            <person name="Arus P."/>
        </authorList>
    </citation>
    <scope>NUCLEOTIDE SEQUENCE [LARGE SCALE GENOMIC DNA]</scope>
    <source>
        <strain evidence="9">cv. Texas</strain>
    </source>
</reference>
<dbReference type="FunFam" id="1.10.10.10:FF:000322">
    <property type="entry name" value="Probable disease resistance protein At1g63360"/>
    <property type="match status" value="1"/>
</dbReference>
<dbReference type="GO" id="GO:0043531">
    <property type="term" value="F:ADP binding"/>
    <property type="evidence" value="ECO:0007669"/>
    <property type="project" value="InterPro"/>
</dbReference>
<evidence type="ECO:0000259" key="6">
    <source>
        <dbReference type="Pfam" id="PF23559"/>
    </source>
</evidence>
<dbReference type="Proteomes" id="UP000327085">
    <property type="component" value="Chromosome 4"/>
</dbReference>
<dbReference type="EMBL" id="CABIKO010000033">
    <property type="protein sequence ID" value="VVA18884.1"/>
    <property type="molecule type" value="Genomic_DNA"/>
</dbReference>
<dbReference type="AlphaFoldDB" id="A0A5E4ET61"/>
<evidence type="ECO:0000313" key="8">
    <source>
        <dbReference type="EMBL" id="VVA18884.1"/>
    </source>
</evidence>
<organism evidence="8 9">
    <name type="scientific">Prunus dulcis</name>
    <name type="common">Almond</name>
    <name type="synonym">Amygdalus dulcis</name>
    <dbReference type="NCBI Taxonomy" id="3755"/>
    <lineage>
        <taxon>Eukaryota</taxon>
        <taxon>Viridiplantae</taxon>
        <taxon>Streptophyta</taxon>
        <taxon>Embryophyta</taxon>
        <taxon>Tracheophyta</taxon>
        <taxon>Spermatophyta</taxon>
        <taxon>Magnoliopsida</taxon>
        <taxon>eudicotyledons</taxon>
        <taxon>Gunneridae</taxon>
        <taxon>Pentapetalae</taxon>
        <taxon>rosids</taxon>
        <taxon>fabids</taxon>
        <taxon>Rosales</taxon>
        <taxon>Rosaceae</taxon>
        <taxon>Amygdaloideae</taxon>
        <taxon>Amygdaleae</taxon>
        <taxon>Prunus</taxon>
    </lineage>
</organism>
<evidence type="ECO:0000313" key="9">
    <source>
        <dbReference type="Proteomes" id="UP000327085"/>
    </source>
</evidence>
<proteinExistence type="predicted"/>